<dbReference type="GO" id="GO:0012505">
    <property type="term" value="C:endomembrane system"/>
    <property type="evidence" value="ECO:0007669"/>
    <property type="project" value="UniProtKB-SubCell"/>
</dbReference>
<evidence type="ECO:0000256" key="11">
    <source>
        <dbReference type="ARBA" id="ARBA00037847"/>
    </source>
</evidence>
<accession>Q1MRC2</accession>
<keyword evidence="5 13" id="KW-1133">Transmembrane helix</keyword>
<evidence type="ECO:0000256" key="10">
    <source>
        <dbReference type="ARBA" id="ARBA00025614"/>
    </source>
</evidence>
<dbReference type="Pfam" id="PF00430">
    <property type="entry name" value="ATP-synt_B"/>
    <property type="match status" value="1"/>
</dbReference>
<dbReference type="OrthoDB" id="9794968at2"/>
<evidence type="ECO:0000313" key="15">
    <source>
        <dbReference type="Proteomes" id="UP000002430"/>
    </source>
</evidence>
<keyword evidence="6 12" id="KW-0406">Ion transport</keyword>
<keyword evidence="7 13" id="KW-0472">Membrane</keyword>
<evidence type="ECO:0000256" key="5">
    <source>
        <dbReference type="ARBA" id="ARBA00022989"/>
    </source>
</evidence>
<dbReference type="eggNOG" id="COG0711">
    <property type="taxonomic scope" value="Bacteria"/>
</dbReference>
<keyword evidence="1 12" id="KW-0813">Transport</keyword>
<keyword evidence="8" id="KW-0066">ATP synthesis</keyword>
<dbReference type="AlphaFoldDB" id="Q1MRC2"/>
<gene>
    <name evidence="14" type="ordered locus">LI0398</name>
</gene>
<evidence type="ECO:0000256" key="7">
    <source>
        <dbReference type="ARBA" id="ARBA00023136"/>
    </source>
</evidence>
<dbReference type="Proteomes" id="UP000002430">
    <property type="component" value="Chromosome"/>
</dbReference>
<sequence>MIELNITLLIQLINFLIALIGINYILVQPIRNSIYQRQQVFSSKEVYISELTHQVNKDLLQYEFIITKTKEEAISYYKHEQENTERLKNTMLNEAQEEAKKQTKETQITIMTEAQDAKQLLEKEIVPFAHNIVTNLLKNV</sequence>
<dbReference type="GO" id="GO:0015078">
    <property type="term" value="F:proton transmembrane transporter activity"/>
    <property type="evidence" value="ECO:0007669"/>
    <property type="project" value="InterPro"/>
</dbReference>
<evidence type="ECO:0000256" key="12">
    <source>
        <dbReference type="RuleBase" id="RU003848"/>
    </source>
</evidence>
<evidence type="ECO:0000256" key="1">
    <source>
        <dbReference type="ARBA" id="ARBA00022448"/>
    </source>
</evidence>
<evidence type="ECO:0000256" key="13">
    <source>
        <dbReference type="SAM" id="Phobius"/>
    </source>
</evidence>
<dbReference type="CDD" id="cd06503">
    <property type="entry name" value="ATP-synt_Fo_b"/>
    <property type="match status" value="1"/>
</dbReference>
<keyword evidence="15" id="KW-1185">Reference proteome</keyword>
<dbReference type="RefSeq" id="WP_011526483.1">
    <property type="nucleotide sequence ID" value="NC_008011.1"/>
</dbReference>
<keyword evidence="4 12" id="KW-0375">Hydrogen ion transport</keyword>
<dbReference type="KEGG" id="lip:LI0398"/>
<evidence type="ECO:0000256" key="6">
    <source>
        <dbReference type="ARBA" id="ARBA00023065"/>
    </source>
</evidence>
<evidence type="ECO:0000256" key="9">
    <source>
        <dbReference type="ARBA" id="ARBA00025198"/>
    </source>
</evidence>
<evidence type="ECO:0000256" key="3">
    <source>
        <dbReference type="ARBA" id="ARBA00022692"/>
    </source>
</evidence>
<evidence type="ECO:0000256" key="2">
    <source>
        <dbReference type="ARBA" id="ARBA00022547"/>
    </source>
</evidence>
<keyword evidence="3 12" id="KW-0812">Transmembrane</keyword>
<keyword evidence="2 12" id="KW-0138">CF(0)</keyword>
<dbReference type="STRING" id="363253.LI0398"/>
<comment type="function">
    <text evidence="10">Component of the F(0) channel, it forms part of the peripheral stalk, linking F(1) to F(0). The b'-subunit is a diverged and duplicated form of b found in plants and photosynthetic bacteria.</text>
</comment>
<feature type="transmembrane region" description="Helical" evidence="13">
    <location>
        <begin position="6"/>
        <end position="27"/>
    </location>
</feature>
<comment type="similarity">
    <text evidence="12">Belongs to the ATPase B chain family.</text>
</comment>
<comment type="subcellular location">
    <subcellularLocation>
        <location evidence="11">Endomembrane system</location>
        <topology evidence="11">Single-pass membrane protein</topology>
    </subcellularLocation>
</comment>
<organism evidence="14 15">
    <name type="scientific">Lawsonia intracellularis (strain PHE/MN1-00)</name>
    <dbReference type="NCBI Taxonomy" id="363253"/>
    <lineage>
        <taxon>Bacteria</taxon>
        <taxon>Pseudomonadati</taxon>
        <taxon>Thermodesulfobacteriota</taxon>
        <taxon>Desulfovibrionia</taxon>
        <taxon>Desulfovibrionales</taxon>
        <taxon>Desulfovibrionaceae</taxon>
        <taxon>Lawsonia</taxon>
    </lineage>
</organism>
<reference evidence="14 15" key="1">
    <citation type="submission" date="2005-11" db="EMBL/GenBank/DDBJ databases">
        <title>The complete genome sequence of Lawsonia intracellularis: the causative agent of proliferative enteropathy.</title>
        <authorList>
            <person name="Kaur K."/>
            <person name="Zhang Q."/>
            <person name="Beckler D."/>
            <person name="Munir S."/>
            <person name="Li L."/>
            <person name="Kinsley K."/>
            <person name="Herron L."/>
            <person name="Peterson A."/>
            <person name="May B."/>
            <person name="Singh S."/>
            <person name="Gebhart C."/>
            <person name="Kapur V."/>
        </authorList>
    </citation>
    <scope>NUCLEOTIDE SEQUENCE [LARGE SCALE GENOMIC DNA]</scope>
    <source>
        <strain evidence="14 15">PHE/MN1-00</strain>
    </source>
</reference>
<dbReference type="GO" id="GO:0045259">
    <property type="term" value="C:proton-transporting ATP synthase complex"/>
    <property type="evidence" value="ECO:0007669"/>
    <property type="project" value="UniProtKB-KW"/>
</dbReference>
<dbReference type="InterPro" id="IPR002146">
    <property type="entry name" value="ATP_synth_b/b'su_bac/chlpt"/>
</dbReference>
<proteinExistence type="inferred from homology"/>
<protein>
    <submittedName>
        <fullName evidence="14">F0F1-type ATP synthase, subunit b</fullName>
    </submittedName>
</protein>
<name>Q1MRC2_LAWIP</name>
<dbReference type="EMBL" id="AM180252">
    <property type="protein sequence ID" value="CAJ54454.1"/>
    <property type="molecule type" value="Genomic_DNA"/>
</dbReference>
<evidence type="ECO:0000313" key="14">
    <source>
        <dbReference type="EMBL" id="CAJ54454.1"/>
    </source>
</evidence>
<comment type="function">
    <text evidence="9">F(1)F(0) ATP synthase produces ATP from ADP in the presence of a proton or sodium gradient. F-type ATPases consist of two structural domains, F(1) containing the extramembraneous catalytic core and F(0) containing the membrane proton channel, linked together by a central stalk and a peripheral stalk. During catalysis, ATP synthesis in the catalytic domain of F(1) is coupled via a rotary mechanism of the central stalk subunits to proton translocation.</text>
</comment>
<evidence type="ECO:0000256" key="8">
    <source>
        <dbReference type="ARBA" id="ARBA00023310"/>
    </source>
</evidence>
<evidence type="ECO:0000256" key="4">
    <source>
        <dbReference type="ARBA" id="ARBA00022781"/>
    </source>
</evidence>
<dbReference type="GO" id="GO:0015986">
    <property type="term" value="P:proton motive force-driven ATP synthesis"/>
    <property type="evidence" value="ECO:0007669"/>
    <property type="project" value="InterPro"/>
</dbReference>
<dbReference type="HOGENOM" id="CLU_079215_9_3_7"/>